<protein>
    <recommendedName>
        <fullName evidence="2">argininosuccinate synthase</fullName>
        <ecNumber evidence="2">6.3.4.5</ecNumber>
    </recommendedName>
</protein>
<evidence type="ECO:0000313" key="13">
    <source>
        <dbReference type="Proteomes" id="UP000626109"/>
    </source>
</evidence>
<dbReference type="GO" id="GO:0005737">
    <property type="term" value="C:cytoplasm"/>
    <property type="evidence" value="ECO:0007669"/>
    <property type="project" value="TreeGrafter"/>
</dbReference>
<evidence type="ECO:0000259" key="10">
    <source>
        <dbReference type="Pfam" id="PF20979"/>
    </source>
</evidence>
<feature type="non-terminal residue" evidence="12">
    <location>
        <position position="1"/>
    </location>
</feature>
<evidence type="ECO:0000256" key="2">
    <source>
        <dbReference type="ARBA" id="ARBA00012286"/>
    </source>
</evidence>
<dbReference type="InterPro" id="IPR024074">
    <property type="entry name" value="AS_cat/multimer_dom_body"/>
</dbReference>
<keyword evidence="3" id="KW-0055">Arginine biosynthesis</keyword>
<dbReference type="GO" id="GO:0000050">
    <property type="term" value="P:urea cycle"/>
    <property type="evidence" value="ECO:0007669"/>
    <property type="project" value="TreeGrafter"/>
</dbReference>
<evidence type="ECO:0000259" key="11">
    <source>
        <dbReference type="Pfam" id="PF25794"/>
    </source>
</evidence>
<feature type="domain" description="Arginosuccinate synthase-like N-terminal" evidence="9">
    <location>
        <begin position="979"/>
        <end position="1087"/>
    </location>
</feature>
<dbReference type="GO" id="GO:0005524">
    <property type="term" value="F:ATP binding"/>
    <property type="evidence" value="ECO:0007669"/>
    <property type="project" value="UniProtKB-KW"/>
</dbReference>
<sequence>EVLRAGAAHSKAALSAAVDRLAQDLYELEGHFVFELVQNADDNVYHSSGGDPPDGQLVMSLRKSEVVQNSRGGRTTHSDSYFMSANDEVGLSTADVAAMCDVNASSKKDKAGCTGQKGIGWKSTFSVSDCPHLLSGSFTFKFDIAGPLGKMGYVTPTWITDDELLALPLPVREEHEAGNTVVYLPLRSESVMPGIAQAFDRLCEHHVSLLFFRRLRRIGLVYSDSLSVWLRREEVFNHQAVARVTRQSGSSAVGGSEAEEVHRYLLHSSELIGELKEALTRLSPRAPRLSLAFPLGTYPGNNSTKDNNSNDDGNNNNSHNTNSHNNNHNSNHKKHNNLPSLAVHVGLPVRRVGFCFAVDGPFDLVASRADLHEGSPVNRILCDAIPHVFAEALSLHGELLSSSALALLGPQEAPTALWRQVRLELATALRHVACVPTEDGSVARPGECLERPRDARGRAASQLVPPLLLEMSCGRRFAASSATSSDTGSLSSAIEALGVDHWVKILSFRGGLWPDGLVGAAVRQSAPWEFFLPLCAWLQAELADSEQPSELLQQFWDVDLLPALAPKQSLLPLSAGPLLLRPCMKLRHDWQRWLCEAGVLKILEPRIRMALEGSVPQLLAAVAVAAPQRSEVAAACAAWHATGIDGSCATDEPTLLQAVLASLACLKETFLADEVPAGGDLWAELPLPKLRSHTPEERFSWWRELGTWLWIPAVAHAGDGGARLRLARPKDLICGTYLGFSLCSPRELAAIGGSSWIAPELLHAAWGEDALGWEAFLDAVGVEVLSPASPRAAAVLSQPVGAVSSRLGAQLSKQDWWAKVVKAGQRVRGYVSRVILQADHAESSWLRGLPVVVAECSGHGSRDHPGRQQSICFAGLFLYETYARLGGQFLPYVRLPAGDGLLTAAPSSLLFIQSCLQALGVQVEISVPGLVRCLQVLREGGRCQNAEAFADIYKEVASLSMKCGDISEKYIEDSDVVGICVSGGLDSKTVALRLRLAGVKVKCFCADIGQPDEEDINDIPKKMAPCGVETIIVDLKDEIAEGAFEAVAAGASYDGGYWQSTGIGRYVTARGLLQEMKKHGCTVLSSGPVLLEEFPGRTQMLSYLENHGIGHTIVSQAKKRYSTDANILGLSNEAEDLESMQTPMTIVNPVMGKWPKDAPDKQEEIEMRFEQGRCVKINGKAVTAFEALTQANQIAGRNGIGLSQALENRILGTKSRGVYEAPGMVLLAEALKTVYQAVLDRRSTNLSKFLSTHVSDQVYDGRYFGPSTRCAINAVWELAEPAKGTVKLGLYKGHMNFLSLTDCPHSIYFEEDSSMEASSGLNPASSQGFLEVSSVEAKSMAKAGLIDYGSVWSKR</sequence>
<dbReference type="InterPro" id="IPR048268">
    <property type="entry name" value="Arginosuc_syn_C"/>
</dbReference>
<dbReference type="UniPathway" id="UPA00068">
    <property type="reaction ID" value="UER00113"/>
</dbReference>
<evidence type="ECO:0000259" key="9">
    <source>
        <dbReference type="Pfam" id="PF00764"/>
    </source>
</evidence>
<dbReference type="EMBL" id="CAJNNW010009046">
    <property type="protein sequence ID" value="CAE8650628.1"/>
    <property type="molecule type" value="Genomic_DNA"/>
</dbReference>
<accession>A0A813IGW6</accession>
<feature type="domain" description="Sacsin/Nov" evidence="11">
    <location>
        <begin position="26"/>
        <end position="142"/>
    </location>
</feature>
<dbReference type="EC" id="6.3.4.5" evidence="2"/>
<dbReference type="InterPro" id="IPR001518">
    <property type="entry name" value="Arginosuc_synth"/>
</dbReference>
<dbReference type="SUPFAM" id="SSF69864">
    <property type="entry name" value="Argininosuccinate synthetase, C-terminal domain"/>
    <property type="match status" value="1"/>
</dbReference>
<name>A0A813IGW6_POLGL</name>
<dbReference type="SUPFAM" id="SSF52402">
    <property type="entry name" value="Adenine nucleotide alpha hydrolases-like"/>
    <property type="match status" value="1"/>
</dbReference>
<dbReference type="PANTHER" id="PTHR11587">
    <property type="entry name" value="ARGININOSUCCINATE SYNTHASE"/>
    <property type="match status" value="1"/>
</dbReference>
<dbReference type="InterPro" id="IPR058210">
    <property type="entry name" value="SACS/Nov_dom"/>
</dbReference>
<dbReference type="Pfam" id="PF00764">
    <property type="entry name" value="Arginosuc_synth"/>
    <property type="match status" value="1"/>
</dbReference>
<gene>
    <name evidence="12" type="ORF">PGLA2088_LOCUS8424</name>
</gene>
<keyword evidence="5" id="KW-0028">Amino-acid biosynthesis</keyword>
<reference evidence="12" key="1">
    <citation type="submission" date="2021-02" db="EMBL/GenBank/DDBJ databases">
        <authorList>
            <person name="Dougan E. K."/>
            <person name="Rhodes N."/>
            <person name="Thang M."/>
            <person name="Chan C."/>
        </authorList>
    </citation>
    <scope>NUCLEOTIDE SEQUENCE</scope>
</reference>
<evidence type="ECO:0000256" key="4">
    <source>
        <dbReference type="ARBA" id="ARBA00022598"/>
    </source>
</evidence>
<evidence type="ECO:0000256" key="7">
    <source>
        <dbReference type="ARBA" id="ARBA00022840"/>
    </source>
</evidence>
<dbReference type="Gene3D" id="3.30.565.10">
    <property type="entry name" value="Histidine kinase-like ATPase, C-terminal domain"/>
    <property type="match status" value="1"/>
</dbReference>
<evidence type="ECO:0000256" key="3">
    <source>
        <dbReference type="ARBA" id="ARBA00022571"/>
    </source>
</evidence>
<evidence type="ECO:0000313" key="12">
    <source>
        <dbReference type="EMBL" id="CAE8650628.1"/>
    </source>
</evidence>
<dbReference type="Pfam" id="PF25794">
    <property type="entry name" value="SACS"/>
    <property type="match status" value="1"/>
</dbReference>
<dbReference type="PANTHER" id="PTHR11587:SF2">
    <property type="entry name" value="ARGININOSUCCINATE SYNTHASE"/>
    <property type="match status" value="1"/>
</dbReference>
<dbReference type="SUPFAM" id="SSF55874">
    <property type="entry name" value="ATPase domain of HSP90 chaperone/DNA topoisomerase II/histidine kinase"/>
    <property type="match status" value="1"/>
</dbReference>
<evidence type="ECO:0000256" key="8">
    <source>
        <dbReference type="SAM" id="MobiDB-lite"/>
    </source>
</evidence>
<dbReference type="GO" id="GO:0006526">
    <property type="term" value="P:L-arginine biosynthetic process"/>
    <property type="evidence" value="ECO:0007669"/>
    <property type="project" value="UniProtKB-UniPathway"/>
</dbReference>
<dbReference type="GO" id="GO:0000053">
    <property type="term" value="P:argininosuccinate metabolic process"/>
    <property type="evidence" value="ECO:0007669"/>
    <property type="project" value="TreeGrafter"/>
</dbReference>
<keyword evidence="4" id="KW-0436">Ligase</keyword>
<organism evidence="12 13">
    <name type="scientific">Polarella glacialis</name>
    <name type="common">Dinoflagellate</name>
    <dbReference type="NCBI Taxonomy" id="89957"/>
    <lineage>
        <taxon>Eukaryota</taxon>
        <taxon>Sar</taxon>
        <taxon>Alveolata</taxon>
        <taxon>Dinophyceae</taxon>
        <taxon>Suessiales</taxon>
        <taxon>Suessiaceae</taxon>
        <taxon>Polarella</taxon>
    </lineage>
</organism>
<evidence type="ECO:0000256" key="1">
    <source>
        <dbReference type="ARBA" id="ARBA00004967"/>
    </source>
</evidence>
<dbReference type="Gene3D" id="3.90.1260.10">
    <property type="entry name" value="Argininosuccinate synthetase, chain A, domain 2"/>
    <property type="match status" value="1"/>
</dbReference>
<comment type="caution">
    <text evidence="12">The sequence shown here is derived from an EMBL/GenBank/DDBJ whole genome shotgun (WGS) entry which is preliminary data.</text>
</comment>
<feature type="domain" description="Arginosuccinate synthase C-terminal" evidence="10">
    <location>
        <begin position="1121"/>
        <end position="1338"/>
    </location>
</feature>
<dbReference type="InterPro" id="IPR014729">
    <property type="entry name" value="Rossmann-like_a/b/a_fold"/>
</dbReference>
<dbReference type="Gene3D" id="3.40.50.620">
    <property type="entry name" value="HUPs"/>
    <property type="match status" value="1"/>
</dbReference>
<keyword evidence="6" id="KW-0547">Nucleotide-binding</keyword>
<evidence type="ECO:0000256" key="5">
    <source>
        <dbReference type="ARBA" id="ARBA00022605"/>
    </source>
</evidence>
<dbReference type="CDD" id="cd01999">
    <property type="entry name" value="ASS"/>
    <property type="match status" value="1"/>
</dbReference>
<dbReference type="Pfam" id="PF20979">
    <property type="entry name" value="Arginosuc_syn_C"/>
    <property type="match status" value="1"/>
</dbReference>
<feature type="region of interest" description="Disordered" evidence="8">
    <location>
        <begin position="293"/>
        <end position="337"/>
    </location>
</feature>
<comment type="pathway">
    <text evidence="1">Amino-acid biosynthesis; L-arginine biosynthesis; L-arginine from L-ornithine and carbamoyl phosphate: step 2/3.</text>
</comment>
<dbReference type="Proteomes" id="UP000626109">
    <property type="component" value="Unassembled WGS sequence"/>
</dbReference>
<feature type="compositionally biased region" description="Low complexity" evidence="8">
    <location>
        <begin position="300"/>
        <end position="329"/>
    </location>
</feature>
<evidence type="ECO:0000256" key="6">
    <source>
        <dbReference type="ARBA" id="ARBA00022741"/>
    </source>
</evidence>
<feature type="non-terminal residue" evidence="12">
    <location>
        <position position="1355"/>
    </location>
</feature>
<dbReference type="InterPro" id="IPR023434">
    <property type="entry name" value="Arginosuc_synth_type_1_subfam"/>
</dbReference>
<dbReference type="GO" id="GO:0004055">
    <property type="term" value="F:argininosuccinate synthase activity"/>
    <property type="evidence" value="ECO:0007669"/>
    <property type="project" value="UniProtKB-EC"/>
</dbReference>
<dbReference type="InterPro" id="IPR048267">
    <property type="entry name" value="Arginosuc_syn_N"/>
</dbReference>
<keyword evidence="7" id="KW-0067">ATP-binding</keyword>
<dbReference type="InterPro" id="IPR036890">
    <property type="entry name" value="HATPase_C_sf"/>
</dbReference>
<proteinExistence type="predicted"/>